<dbReference type="InterPro" id="IPR025668">
    <property type="entry name" value="Tnp_DDE_dom"/>
</dbReference>
<dbReference type="STRING" id="1127699.HMPREF9151_01041"/>
<dbReference type="EMBL" id="AMEP01000069">
    <property type="protein sequence ID" value="EKY01429.1"/>
    <property type="molecule type" value="Genomic_DNA"/>
</dbReference>
<evidence type="ECO:0000259" key="1">
    <source>
        <dbReference type="Pfam" id="PF13612"/>
    </source>
</evidence>
<dbReference type="Pfam" id="PF13612">
    <property type="entry name" value="DDE_Tnp_1_3"/>
    <property type="match status" value="1"/>
</dbReference>
<name>L1ND55_9BACT</name>
<sequence length="70" mass="7978">MGISFVDSTMIPVCHNMRKKFNKVFDELAKNGKGTMGRCSWFQAASAATKSTEVTLVLFWLFYRVLLAQR</sequence>
<protein>
    <recommendedName>
        <fullName evidence="1">Transposase DDE domain-containing protein</fullName>
    </recommendedName>
</protein>
<proteinExistence type="predicted"/>
<evidence type="ECO:0000313" key="3">
    <source>
        <dbReference type="Proteomes" id="UP000010433"/>
    </source>
</evidence>
<dbReference type="Proteomes" id="UP000010433">
    <property type="component" value="Unassembled WGS sequence"/>
</dbReference>
<evidence type="ECO:0000313" key="2">
    <source>
        <dbReference type="EMBL" id="EKY01429.1"/>
    </source>
</evidence>
<dbReference type="AlphaFoldDB" id="L1ND55"/>
<dbReference type="HOGENOM" id="CLU_2754554_0_0_10"/>
<comment type="caution">
    <text evidence="2">The sequence shown here is derived from an EMBL/GenBank/DDBJ whole genome shotgun (WGS) entry which is preliminary data.</text>
</comment>
<gene>
    <name evidence="2" type="ORF">HMPREF9151_01041</name>
</gene>
<feature type="domain" description="Transposase DDE" evidence="1">
    <location>
        <begin position="2"/>
        <end position="42"/>
    </location>
</feature>
<dbReference type="PATRIC" id="fig|1127699.3.peg.962"/>
<reference evidence="2 3" key="1">
    <citation type="submission" date="2012-05" db="EMBL/GenBank/DDBJ databases">
        <authorList>
            <person name="Weinstock G."/>
            <person name="Sodergren E."/>
            <person name="Lobos E.A."/>
            <person name="Fulton L."/>
            <person name="Fulton R."/>
            <person name="Courtney L."/>
            <person name="Fronick C."/>
            <person name="O'Laughlin M."/>
            <person name="Godfrey J."/>
            <person name="Wilson R.M."/>
            <person name="Miner T."/>
            <person name="Farmer C."/>
            <person name="Delehaunty K."/>
            <person name="Cordes M."/>
            <person name="Minx P."/>
            <person name="Tomlinson C."/>
            <person name="Chen J."/>
            <person name="Wollam A."/>
            <person name="Pepin K.H."/>
            <person name="Bhonagiri V."/>
            <person name="Zhang X."/>
            <person name="Suruliraj S."/>
            <person name="Warren W."/>
            <person name="Mitreva M."/>
            <person name="Mardis E.R."/>
            <person name="Wilson R.K."/>
        </authorList>
    </citation>
    <scope>NUCLEOTIDE SEQUENCE [LARGE SCALE GENOMIC DNA]</scope>
    <source>
        <strain evidence="2 3">F0055</strain>
    </source>
</reference>
<keyword evidence="3" id="KW-1185">Reference proteome</keyword>
<organism evidence="2 3">
    <name type="scientific">Hoylesella saccharolytica F0055</name>
    <dbReference type="NCBI Taxonomy" id="1127699"/>
    <lineage>
        <taxon>Bacteria</taxon>
        <taxon>Pseudomonadati</taxon>
        <taxon>Bacteroidota</taxon>
        <taxon>Bacteroidia</taxon>
        <taxon>Bacteroidales</taxon>
        <taxon>Prevotellaceae</taxon>
        <taxon>Hoylesella</taxon>
    </lineage>
</organism>
<accession>L1ND55</accession>